<sequence length="80" mass="8860">MPVRTDRPTTAPRPSFAAEPVILDNVSIPIDGPNTVASKQIRGNRSFKEINGGRNGSMEEFAIYRESFLARDCGIYIPSY</sequence>
<evidence type="ECO:0000313" key="2">
    <source>
        <dbReference type="Proteomes" id="UP000625711"/>
    </source>
</evidence>
<comment type="caution">
    <text evidence="1">The sequence shown here is derived from an EMBL/GenBank/DDBJ whole genome shotgun (WGS) entry which is preliminary data.</text>
</comment>
<name>A0A834HJM6_RHYFE</name>
<keyword evidence="2" id="KW-1185">Reference proteome</keyword>
<proteinExistence type="predicted"/>
<gene>
    <name evidence="1" type="ORF">GWI33_003739</name>
</gene>
<dbReference type="Proteomes" id="UP000625711">
    <property type="component" value="Unassembled WGS sequence"/>
</dbReference>
<dbReference type="AlphaFoldDB" id="A0A834HJM6"/>
<reference evidence="1" key="1">
    <citation type="submission" date="2020-08" db="EMBL/GenBank/DDBJ databases">
        <title>Genome sequencing and assembly of the red palm weevil Rhynchophorus ferrugineus.</title>
        <authorList>
            <person name="Dias G.B."/>
            <person name="Bergman C.M."/>
            <person name="Manee M."/>
        </authorList>
    </citation>
    <scope>NUCLEOTIDE SEQUENCE</scope>
    <source>
        <strain evidence="1">AA-2017</strain>
        <tissue evidence="1">Whole larva</tissue>
    </source>
</reference>
<dbReference type="EMBL" id="JAACXV010023436">
    <property type="protein sequence ID" value="KAF7263003.1"/>
    <property type="molecule type" value="Genomic_DNA"/>
</dbReference>
<accession>A0A834HJM6</accession>
<evidence type="ECO:0000313" key="1">
    <source>
        <dbReference type="EMBL" id="KAF7263003.1"/>
    </source>
</evidence>
<organism evidence="1 2">
    <name type="scientific">Rhynchophorus ferrugineus</name>
    <name type="common">Red palm weevil</name>
    <name type="synonym">Curculio ferrugineus</name>
    <dbReference type="NCBI Taxonomy" id="354439"/>
    <lineage>
        <taxon>Eukaryota</taxon>
        <taxon>Metazoa</taxon>
        <taxon>Ecdysozoa</taxon>
        <taxon>Arthropoda</taxon>
        <taxon>Hexapoda</taxon>
        <taxon>Insecta</taxon>
        <taxon>Pterygota</taxon>
        <taxon>Neoptera</taxon>
        <taxon>Endopterygota</taxon>
        <taxon>Coleoptera</taxon>
        <taxon>Polyphaga</taxon>
        <taxon>Cucujiformia</taxon>
        <taxon>Curculionidae</taxon>
        <taxon>Dryophthorinae</taxon>
        <taxon>Rhynchophorus</taxon>
    </lineage>
</organism>
<protein>
    <submittedName>
        <fullName evidence="1">Uncharacterized protein</fullName>
    </submittedName>
</protein>